<comment type="caution">
    <text evidence="1">The sequence shown here is derived from an EMBL/GenBank/DDBJ whole genome shotgun (WGS) entry which is preliminary data.</text>
</comment>
<evidence type="ECO:0000313" key="2">
    <source>
        <dbReference type="Proteomes" id="UP000291343"/>
    </source>
</evidence>
<dbReference type="EMBL" id="QKKF02033054">
    <property type="protein sequence ID" value="RZF33976.1"/>
    <property type="molecule type" value="Genomic_DNA"/>
</dbReference>
<proteinExistence type="predicted"/>
<gene>
    <name evidence="1" type="ORF">LSTR_LSTR006892</name>
</gene>
<dbReference type="Proteomes" id="UP000291343">
    <property type="component" value="Unassembled WGS sequence"/>
</dbReference>
<accession>A0A482WL53</accession>
<dbReference type="InParanoid" id="A0A482WL53"/>
<protein>
    <submittedName>
        <fullName evidence="1">Uncharacterized protein</fullName>
    </submittedName>
</protein>
<organism evidence="1 2">
    <name type="scientific">Laodelphax striatellus</name>
    <name type="common">Small brown planthopper</name>
    <name type="synonym">Delphax striatella</name>
    <dbReference type="NCBI Taxonomy" id="195883"/>
    <lineage>
        <taxon>Eukaryota</taxon>
        <taxon>Metazoa</taxon>
        <taxon>Ecdysozoa</taxon>
        <taxon>Arthropoda</taxon>
        <taxon>Hexapoda</taxon>
        <taxon>Insecta</taxon>
        <taxon>Pterygota</taxon>
        <taxon>Neoptera</taxon>
        <taxon>Paraneoptera</taxon>
        <taxon>Hemiptera</taxon>
        <taxon>Auchenorrhyncha</taxon>
        <taxon>Fulgoroidea</taxon>
        <taxon>Delphacidae</taxon>
        <taxon>Criomorphinae</taxon>
        <taxon>Laodelphax</taxon>
    </lineage>
</organism>
<sequence>MGNKDEKKKKKMALEVSEQVEWSVWMSGERFESGGRLGLAGSRVSASAITVELCRNVAGKRISDYRISSERLSEANGGSKPSFMPP</sequence>
<reference evidence="1 2" key="1">
    <citation type="journal article" date="2017" name="Gigascience">
        <title>Genome sequence of the small brown planthopper, Laodelphax striatellus.</title>
        <authorList>
            <person name="Zhu J."/>
            <person name="Jiang F."/>
            <person name="Wang X."/>
            <person name="Yang P."/>
            <person name="Bao Y."/>
            <person name="Zhao W."/>
            <person name="Wang W."/>
            <person name="Lu H."/>
            <person name="Wang Q."/>
            <person name="Cui N."/>
            <person name="Li J."/>
            <person name="Chen X."/>
            <person name="Luo L."/>
            <person name="Yu J."/>
            <person name="Kang L."/>
            <person name="Cui F."/>
        </authorList>
    </citation>
    <scope>NUCLEOTIDE SEQUENCE [LARGE SCALE GENOMIC DNA]</scope>
    <source>
        <strain evidence="1">Lst14</strain>
    </source>
</reference>
<name>A0A482WL53_LAOST</name>
<keyword evidence="2" id="KW-1185">Reference proteome</keyword>
<dbReference type="AlphaFoldDB" id="A0A482WL53"/>
<evidence type="ECO:0000313" key="1">
    <source>
        <dbReference type="EMBL" id="RZF33976.1"/>
    </source>
</evidence>